<comment type="caution">
    <text evidence="3">The sequence shown here is derived from an EMBL/GenBank/DDBJ whole genome shotgun (WGS) entry which is preliminary data.</text>
</comment>
<dbReference type="RefSeq" id="WP_110833086.1">
    <property type="nucleotide sequence ID" value="NZ_BMQG01000003.1"/>
</dbReference>
<dbReference type="Pfam" id="PF08447">
    <property type="entry name" value="PAS_3"/>
    <property type="match status" value="1"/>
</dbReference>
<evidence type="ECO:0000313" key="3">
    <source>
        <dbReference type="EMBL" id="GGM36961.1"/>
    </source>
</evidence>
<dbReference type="NCBIfam" id="TIGR00229">
    <property type="entry name" value="sensory_box"/>
    <property type="match status" value="2"/>
</dbReference>
<dbReference type="SMART" id="SM00091">
    <property type="entry name" value="PAS"/>
    <property type="match status" value="3"/>
</dbReference>
<evidence type="ECO:0000259" key="2">
    <source>
        <dbReference type="PROSITE" id="PS50887"/>
    </source>
</evidence>
<dbReference type="Gene3D" id="3.30.70.270">
    <property type="match status" value="1"/>
</dbReference>
<dbReference type="PANTHER" id="PTHR44757">
    <property type="entry name" value="DIGUANYLATE CYCLASE DGCP"/>
    <property type="match status" value="1"/>
</dbReference>
<feature type="domain" description="GGDEF" evidence="2">
    <location>
        <begin position="678"/>
        <end position="808"/>
    </location>
</feature>
<feature type="domain" description="PAS" evidence="1">
    <location>
        <begin position="526"/>
        <end position="563"/>
    </location>
</feature>
<gene>
    <name evidence="3" type="ORF">GCM10008956_11820</name>
</gene>
<dbReference type="InterPro" id="IPR000160">
    <property type="entry name" value="GGDEF_dom"/>
</dbReference>
<proteinExistence type="predicted"/>
<reference evidence="4" key="1">
    <citation type="journal article" date="2019" name="Int. J. Syst. Evol. Microbiol.">
        <title>The Global Catalogue of Microorganisms (GCM) 10K type strain sequencing project: providing services to taxonomists for standard genome sequencing and annotation.</title>
        <authorList>
            <consortium name="The Broad Institute Genomics Platform"/>
            <consortium name="The Broad Institute Genome Sequencing Center for Infectious Disease"/>
            <person name="Wu L."/>
            <person name="Ma J."/>
        </authorList>
    </citation>
    <scope>NUCLEOTIDE SEQUENCE [LARGE SCALE GENOMIC DNA]</scope>
    <source>
        <strain evidence="4">JCM 31047</strain>
    </source>
</reference>
<dbReference type="InterPro" id="IPR013655">
    <property type="entry name" value="PAS_fold_3"/>
</dbReference>
<name>A0A8H9GL97_9DEIO</name>
<dbReference type="CDD" id="cd00130">
    <property type="entry name" value="PAS"/>
    <property type="match status" value="2"/>
</dbReference>
<keyword evidence="4" id="KW-1185">Reference proteome</keyword>
<dbReference type="CDD" id="cd01949">
    <property type="entry name" value="GGDEF"/>
    <property type="match status" value="1"/>
</dbReference>
<evidence type="ECO:0000259" key="1">
    <source>
        <dbReference type="PROSITE" id="PS50112"/>
    </source>
</evidence>
<dbReference type="NCBIfam" id="TIGR00254">
    <property type="entry name" value="GGDEF"/>
    <property type="match status" value="1"/>
</dbReference>
<feature type="domain" description="PAS" evidence="1">
    <location>
        <begin position="252"/>
        <end position="322"/>
    </location>
</feature>
<evidence type="ECO:0000313" key="4">
    <source>
        <dbReference type="Proteomes" id="UP000600547"/>
    </source>
</evidence>
<dbReference type="Pfam" id="PF08448">
    <property type="entry name" value="PAS_4"/>
    <property type="match status" value="1"/>
</dbReference>
<dbReference type="AlphaFoldDB" id="A0A8H9GL97"/>
<organism evidence="3 4">
    <name type="scientific">Deinococcus arenae</name>
    <dbReference type="NCBI Taxonomy" id="1452751"/>
    <lineage>
        <taxon>Bacteria</taxon>
        <taxon>Thermotogati</taxon>
        <taxon>Deinococcota</taxon>
        <taxon>Deinococci</taxon>
        <taxon>Deinococcales</taxon>
        <taxon>Deinococcaceae</taxon>
        <taxon>Deinococcus</taxon>
    </lineage>
</organism>
<dbReference type="InterPro" id="IPR029787">
    <property type="entry name" value="Nucleotide_cyclase"/>
</dbReference>
<protein>
    <recommendedName>
        <fullName evidence="5">Diguanylate cyclase</fullName>
    </recommendedName>
</protein>
<dbReference type="SUPFAM" id="SSF55785">
    <property type="entry name" value="PYP-like sensor domain (PAS domain)"/>
    <property type="match status" value="2"/>
</dbReference>
<dbReference type="InterPro" id="IPR035965">
    <property type="entry name" value="PAS-like_dom_sf"/>
</dbReference>
<dbReference type="PANTHER" id="PTHR44757:SF2">
    <property type="entry name" value="BIOFILM ARCHITECTURE MAINTENANCE PROTEIN MBAA"/>
    <property type="match status" value="1"/>
</dbReference>
<dbReference type="SMART" id="SM00267">
    <property type="entry name" value="GGDEF"/>
    <property type="match status" value="1"/>
</dbReference>
<dbReference type="PROSITE" id="PS50112">
    <property type="entry name" value="PAS"/>
    <property type="match status" value="2"/>
</dbReference>
<dbReference type="InterPro" id="IPR000014">
    <property type="entry name" value="PAS"/>
</dbReference>
<dbReference type="Pfam" id="PF00990">
    <property type="entry name" value="GGDEF"/>
    <property type="match status" value="1"/>
</dbReference>
<sequence>MSQPHCVPELMTDCYAAADAGGTLLFVNAAAQRWLDPEATGQPLTGRPLREVLPPHCQLTAQLQASAAPGDRTCGACGRVRLHVTPTGLELRGAARAPTPRRALAEALNGARTADEVAQVILSFPDWPAPQVTLALLDPVRASLRLLRLRGGAPRLVATLPDTTLRALLGHFGTGEPTVWSARDWPAGAGPLPPGTRDLLVLPLHAAQAPLLGAVLLETGGAAGDLRHARELAGICSAALARALHFDEINRVGQRYRTLLESTHAALWELDHAFTIQGHSPNWEALTGQRFDEYVGRGYLDVVHPEDRPALTAAIERGVQTHAPFELRGRLRRADGLYRHVVALALPVPEARGTGQGWAGSIQDVTEEVWAAEWEARAQQLLSLSVQGSSARLTFRAALDELTRLAPAPAALLVQPAGPREAWRTLAAHGPAARLQAYLTHLPAATPTAEGAAPHWWQGPTQEAPLQADDLLLVPLWHEEQPIALALLDLPDGPVDPTSLAHLRWLQGHLAPVVHSALLRDALERSEAHARSIVSALDEGVVMIDTRGQIVTVNRAARELLNLRGQPSPGLHDAGWALEDEHGRPVPLDQYPAAVALRTGQPVRQQLLARRNARGGRSWFSINAMPLDDHSGVVVSFSDVTEAVTLRQQLTAQTLQDDLTGLGNRRSFRQATQALHGPHAAALLIDVDHFKSVNDTYGHHVGDDLLRCIAARLRDVSPAGAHLARLGGDEFGLTHPTLPVGAAAALARRIVNTLGQPFTLGDARIVVSASVGVATATCVAVAELHRAADLAMYTVKRAGRSGWHLFDDTLT</sequence>
<dbReference type="InterPro" id="IPR013656">
    <property type="entry name" value="PAS_4"/>
</dbReference>
<dbReference type="Proteomes" id="UP000600547">
    <property type="component" value="Unassembled WGS sequence"/>
</dbReference>
<dbReference type="InterPro" id="IPR043128">
    <property type="entry name" value="Rev_trsase/Diguanyl_cyclase"/>
</dbReference>
<accession>A0A8H9GL97</accession>
<evidence type="ECO:0008006" key="5">
    <source>
        <dbReference type="Google" id="ProtNLM"/>
    </source>
</evidence>
<dbReference type="SUPFAM" id="SSF55073">
    <property type="entry name" value="Nucleotide cyclase"/>
    <property type="match status" value="1"/>
</dbReference>
<dbReference type="PROSITE" id="PS50887">
    <property type="entry name" value="GGDEF"/>
    <property type="match status" value="1"/>
</dbReference>
<dbReference type="InterPro" id="IPR052155">
    <property type="entry name" value="Biofilm_reg_signaling"/>
</dbReference>
<dbReference type="Gene3D" id="3.30.450.20">
    <property type="entry name" value="PAS domain"/>
    <property type="match status" value="2"/>
</dbReference>
<dbReference type="EMBL" id="BMQG01000003">
    <property type="protein sequence ID" value="GGM36961.1"/>
    <property type="molecule type" value="Genomic_DNA"/>
</dbReference>